<dbReference type="Pfam" id="PF01738">
    <property type="entry name" value="DLH"/>
    <property type="match status" value="1"/>
</dbReference>
<dbReference type="RefSeq" id="WP_306410525.1">
    <property type="nucleotide sequence ID" value="NZ_JANFPI010000002.1"/>
</dbReference>
<keyword evidence="3" id="KW-1185">Reference proteome</keyword>
<dbReference type="InterPro" id="IPR029058">
    <property type="entry name" value="AB_hydrolase_fold"/>
</dbReference>
<keyword evidence="2" id="KW-0378">Hydrolase</keyword>
<dbReference type="InterPro" id="IPR002925">
    <property type="entry name" value="Dienelactn_hydro"/>
</dbReference>
<sequence length="202" mass="22388">MLGPDYTFRERAGLPARPILFTFHGTGRDENQFFDFATRLLPEATVVSPRGDVSENGALRFFVRLAQDRYDMADLARATEKMARFVTSQKTLHDSVGVIGIGYSNGANILANVLIEHPGLFDAAVLMHPLIPFAPKPADLAGTDILITAGRGDPICPEDSTEALARYFSQQKAMVTLEWHDSGHDIRPSEIELIRRFLARFA</sequence>
<proteinExistence type="predicted"/>
<reference evidence="2" key="1">
    <citation type="submission" date="2022-07" db="EMBL/GenBank/DDBJ databases">
        <title>Ectorhizobium quercum gen.nov., sp. nov.</title>
        <authorList>
            <person name="Ma T."/>
            <person name="Li Y."/>
        </authorList>
    </citation>
    <scope>NUCLEOTIDE SEQUENCE</scope>
    <source>
        <strain evidence="2">BDR2-2</strain>
    </source>
</reference>
<dbReference type="AlphaFoldDB" id="A0AAE3SVU0"/>
<dbReference type="EMBL" id="JANFPI010000002">
    <property type="protein sequence ID" value="MCX8996745.1"/>
    <property type="molecule type" value="Genomic_DNA"/>
</dbReference>
<evidence type="ECO:0000313" key="3">
    <source>
        <dbReference type="Proteomes" id="UP001208771"/>
    </source>
</evidence>
<comment type="caution">
    <text evidence="2">The sequence shown here is derived from an EMBL/GenBank/DDBJ whole genome shotgun (WGS) entry which is preliminary data.</text>
</comment>
<feature type="domain" description="Dienelactone hydrolase" evidence="1">
    <location>
        <begin position="77"/>
        <end position="184"/>
    </location>
</feature>
<accession>A0AAE3SVU0</accession>
<gene>
    <name evidence="2" type="ORF">NOF55_06465</name>
</gene>
<organism evidence="2 3">
    <name type="scientific">Ectorhizobium quercum</name>
    <dbReference type="NCBI Taxonomy" id="2965071"/>
    <lineage>
        <taxon>Bacteria</taxon>
        <taxon>Pseudomonadati</taxon>
        <taxon>Pseudomonadota</taxon>
        <taxon>Alphaproteobacteria</taxon>
        <taxon>Hyphomicrobiales</taxon>
        <taxon>Rhizobiaceae</taxon>
        <taxon>Ectorhizobium</taxon>
    </lineage>
</organism>
<evidence type="ECO:0000259" key="1">
    <source>
        <dbReference type="Pfam" id="PF01738"/>
    </source>
</evidence>
<dbReference type="SUPFAM" id="SSF53474">
    <property type="entry name" value="alpha/beta-Hydrolases"/>
    <property type="match status" value="1"/>
</dbReference>
<protein>
    <submittedName>
        <fullName evidence="2">Alpha/beta hydrolase</fullName>
    </submittedName>
</protein>
<dbReference type="GO" id="GO:0016787">
    <property type="term" value="F:hydrolase activity"/>
    <property type="evidence" value="ECO:0007669"/>
    <property type="project" value="UniProtKB-KW"/>
</dbReference>
<dbReference type="Proteomes" id="UP001208771">
    <property type="component" value="Unassembled WGS sequence"/>
</dbReference>
<dbReference type="Gene3D" id="3.40.50.1820">
    <property type="entry name" value="alpha/beta hydrolase"/>
    <property type="match status" value="1"/>
</dbReference>
<evidence type="ECO:0000313" key="2">
    <source>
        <dbReference type="EMBL" id="MCX8996745.1"/>
    </source>
</evidence>
<name>A0AAE3SVU0_9HYPH</name>